<organism evidence="1 2">
    <name type="scientific">Candidatus Fimisoma avicola</name>
    <dbReference type="NCBI Taxonomy" id="2840826"/>
    <lineage>
        <taxon>Bacteria</taxon>
        <taxon>Bacillati</taxon>
        <taxon>Bacillota</taxon>
        <taxon>Clostridia</taxon>
        <taxon>Eubacteriales</taxon>
        <taxon>Candidatus Fimisoma</taxon>
    </lineage>
</organism>
<dbReference type="Proteomes" id="UP000824091">
    <property type="component" value="Unassembled WGS sequence"/>
</dbReference>
<comment type="caution">
    <text evidence="1">The sequence shown here is derived from an EMBL/GenBank/DDBJ whole genome shotgun (WGS) entry which is preliminary data.</text>
</comment>
<evidence type="ECO:0000313" key="1">
    <source>
        <dbReference type="EMBL" id="HIU28331.1"/>
    </source>
</evidence>
<accession>A0A9D1I545</accession>
<sequence length="57" mass="6857">MKEKQIERILIPEKARIRSQILLFWKKSILLLKKDYTHDKIMTIEGKAEYSWPGVLE</sequence>
<evidence type="ECO:0000313" key="2">
    <source>
        <dbReference type="Proteomes" id="UP000824091"/>
    </source>
</evidence>
<dbReference type="EMBL" id="DVMO01000124">
    <property type="protein sequence ID" value="HIU28331.1"/>
    <property type="molecule type" value="Genomic_DNA"/>
</dbReference>
<dbReference type="AlphaFoldDB" id="A0A9D1I545"/>
<gene>
    <name evidence="1" type="ORF">IAD16_08130</name>
</gene>
<reference evidence="1" key="1">
    <citation type="submission" date="2020-10" db="EMBL/GenBank/DDBJ databases">
        <authorList>
            <person name="Gilroy R."/>
        </authorList>
    </citation>
    <scope>NUCLEOTIDE SEQUENCE</scope>
    <source>
        <strain evidence="1">11300</strain>
    </source>
</reference>
<reference evidence="1" key="2">
    <citation type="journal article" date="2021" name="PeerJ">
        <title>Extensive microbial diversity within the chicken gut microbiome revealed by metagenomics and culture.</title>
        <authorList>
            <person name="Gilroy R."/>
            <person name="Ravi A."/>
            <person name="Getino M."/>
            <person name="Pursley I."/>
            <person name="Horton D.L."/>
            <person name="Alikhan N.F."/>
            <person name="Baker D."/>
            <person name="Gharbi K."/>
            <person name="Hall N."/>
            <person name="Watson M."/>
            <person name="Adriaenssens E.M."/>
            <person name="Foster-Nyarko E."/>
            <person name="Jarju S."/>
            <person name="Secka A."/>
            <person name="Antonio M."/>
            <person name="Oren A."/>
            <person name="Chaudhuri R.R."/>
            <person name="La Ragione R."/>
            <person name="Hildebrand F."/>
            <person name="Pallen M.J."/>
        </authorList>
    </citation>
    <scope>NUCLEOTIDE SEQUENCE</scope>
    <source>
        <strain evidence="1">11300</strain>
    </source>
</reference>
<protein>
    <submittedName>
        <fullName evidence="1">Uncharacterized protein</fullName>
    </submittedName>
</protein>
<name>A0A9D1I545_9FIRM</name>
<proteinExistence type="predicted"/>